<feature type="compositionally biased region" description="Pro residues" evidence="1">
    <location>
        <begin position="354"/>
        <end position="370"/>
    </location>
</feature>
<proteinExistence type="predicted"/>
<feature type="compositionally biased region" description="Basic and acidic residues" evidence="1">
    <location>
        <begin position="528"/>
        <end position="539"/>
    </location>
</feature>
<feature type="compositionally biased region" description="Acidic residues" evidence="1">
    <location>
        <begin position="437"/>
        <end position="446"/>
    </location>
</feature>
<dbReference type="Proteomes" id="UP000218811">
    <property type="component" value="Unassembled WGS sequence"/>
</dbReference>
<keyword evidence="3" id="KW-1185">Reference proteome</keyword>
<dbReference type="AlphaFoldDB" id="A0A2H3JRI4"/>
<feature type="compositionally biased region" description="Low complexity" evidence="1">
    <location>
        <begin position="649"/>
        <end position="660"/>
    </location>
</feature>
<dbReference type="EMBL" id="KB468124">
    <property type="protein sequence ID" value="PCH42503.1"/>
    <property type="molecule type" value="Genomic_DNA"/>
</dbReference>
<feature type="compositionally biased region" description="Pro residues" evidence="1">
    <location>
        <begin position="732"/>
        <end position="741"/>
    </location>
</feature>
<feature type="compositionally biased region" description="Polar residues" evidence="1">
    <location>
        <begin position="674"/>
        <end position="687"/>
    </location>
</feature>
<accession>A0A2H3JRI4</accession>
<feature type="compositionally biased region" description="Basic residues" evidence="1">
    <location>
        <begin position="422"/>
        <end position="432"/>
    </location>
</feature>
<reference evidence="2 3" key="1">
    <citation type="journal article" date="2012" name="Science">
        <title>The Paleozoic origin of enzymatic lignin decomposition reconstructed from 31 fungal genomes.</title>
        <authorList>
            <person name="Floudas D."/>
            <person name="Binder M."/>
            <person name="Riley R."/>
            <person name="Barry K."/>
            <person name="Blanchette R.A."/>
            <person name="Henrissat B."/>
            <person name="Martinez A.T."/>
            <person name="Otillar R."/>
            <person name="Spatafora J.W."/>
            <person name="Yadav J.S."/>
            <person name="Aerts A."/>
            <person name="Benoit I."/>
            <person name="Boyd A."/>
            <person name="Carlson A."/>
            <person name="Copeland A."/>
            <person name="Coutinho P.M."/>
            <person name="de Vries R.P."/>
            <person name="Ferreira P."/>
            <person name="Findley K."/>
            <person name="Foster B."/>
            <person name="Gaskell J."/>
            <person name="Glotzer D."/>
            <person name="Gorecki P."/>
            <person name="Heitman J."/>
            <person name="Hesse C."/>
            <person name="Hori C."/>
            <person name="Igarashi K."/>
            <person name="Jurgens J.A."/>
            <person name="Kallen N."/>
            <person name="Kersten P."/>
            <person name="Kohler A."/>
            <person name="Kuees U."/>
            <person name="Kumar T.K.A."/>
            <person name="Kuo A."/>
            <person name="LaButti K."/>
            <person name="Larrondo L.F."/>
            <person name="Lindquist E."/>
            <person name="Ling A."/>
            <person name="Lombard V."/>
            <person name="Lucas S."/>
            <person name="Lundell T."/>
            <person name="Martin R."/>
            <person name="McLaughlin D.J."/>
            <person name="Morgenstern I."/>
            <person name="Morin E."/>
            <person name="Murat C."/>
            <person name="Nagy L.G."/>
            <person name="Nolan M."/>
            <person name="Ohm R.A."/>
            <person name="Patyshakuliyeva A."/>
            <person name="Rokas A."/>
            <person name="Ruiz-Duenas F.J."/>
            <person name="Sabat G."/>
            <person name="Salamov A."/>
            <person name="Samejima M."/>
            <person name="Schmutz J."/>
            <person name="Slot J.C."/>
            <person name="St John F."/>
            <person name="Stenlid J."/>
            <person name="Sun H."/>
            <person name="Sun S."/>
            <person name="Syed K."/>
            <person name="Tsang A."/>
            <person name="Wiebenga A."/>
            <person name="Young D."/>
            <person name="Pisabarro A."/>
            <person name="Eastwood D.C."/>
            <person name="Martin F."/>
            <person name="Cullen D."/>
            <person name="Grigoriev I.V."/>
            <person name="Hibbett D.S."/>
        </authorList>
    </citation>
    <scope>NUCLEOTIDE SEQUENCE [LARGE SCALE GENOMIC DNA]</scope>
    <source>
        <strain evidence="2 3">MD-104</strain>
    </source>
</reference>
<gene>
    <name evidence="2" type="ORF">WOLCODRAFT_163841</name>
</gene>
<feature type="region of interest" description="Disordered" evidence="1">
    <location>
        <begin position="228"/>
        <end position="336"/>
    </location>
</feature>
<evidence type="ECO:0000313" key="3">
    <source>
        <dbReference type="Proteomes" id="UP000218811"/>
    </source>
</evidence>
<evidence type="ECO:0000313" key="2">
    <source>
        <dbReference type="EMBL" id="PCH42503.1"/>
    </source>
</evidence>
<protein>
    <submittedName>
        <fullName evidence="2">Uncharacterized protein</fullName>
    </submittedName>
</protein>
<dbReference type="STRING" id="742152.A0A2H3JRI4"/>
<organism evidence="2 3">
    <name type="scientific">Wolfiporia cocos (strain MD-104)</name>
    <name type="common">Brown rot fungus</name>
    <dbReference type="NCBI Taxonomy" id="742152"/>
    <lineage>
        <taxon>Eukaryota</taxon>
        <taxon>Fungi</taxon>
        <taxon>Dikarya</taxon>
        <taxon>Basidiomycota</taxon>
        <taxon>Agaricomycotina</taxon>
        <taxon>Agaricomycetes</taxon>
        <taxon>Polyporales</taxon>
        <taxon>Phaeolaceae</taxon>
        <taxon>Wolfiporia</taxon>
    </lineage>
</organism>
<feature type="compositionally biased region" description="Polar residues" evidence="1">
    <location>
        <begin position="281"/>
        <end position="291"/>
    </location>
</feature>
<dbReference type="OrthoDB" id="3271227at2759"/>
<feature type="compositionally biased region" description="Low complexity" evidence="1">
    <location>
        <begin position="95"/>
        <end position="109"/>
    </location>
</feature>
<feature type="compositionally biased region" description="Low complexity" evidence="1">
    <location>
        <begin position="408"/>
        <end position="421"/>
    </location>
</feature>
<sequence>MSAGIFDDFVQDSEDEYAGLLELPDKIGGSRTVGALSPPPETRVAIAADHTGQIHAETPSNQIESSITPLSKELEPTSVAAFSNLPRPTIPPVASSSSSTQNIASGPGSRPRPRPAYKGVKAIDAAASVTTTSHSTPSMPIAPSLEQHSTHIPNKDEVYTAPVHINAASSSPSPPGNKEKAAVQDGVFENTYAQDIAERAKMRSRTAKLNAKQSVSAALDNVIDVSSDLDDSYLRPPVRVRKVPPAARPKKTPASANANKRKKTSHASDESEHLTLPAPTSDISLNMGSQLPPSDPPPPSTATVPRSTSPVERDIDDDALTPLSSPIPLPPVRKRKRALAVAPFDDDVDELNIMPPPPPPFCASPSPSPVAPDVSVHAPQSRIAGEVAANKSSSKGKARAVEDDDSYAEGSVAGSSSVSKKQTQKSKQKTKKSRGDEFEDRDGDDDPAPKSVRRSRKKPGDDDSEDDWIGDSPAKARSKAKTKSKAPSKKKIKDGATSPKKVEVVIEVQKSSSTTKGKGKGNGAKPSKSKELIVDEQRASRLGSPEPIPPLATEAEREPAPAAAGGDRVSASPPLEIPAGRTSRTKGKKRTLVISDDEDDGDAPGELTVSPTKKARREPAKGRKSAPGPGALRRPNAEDASGGAKENITPGTTSYTQPPTSSKPPTTPVPTFSGSNRAYSIPKSTPMSELLRKVNSLPGSPFASTRPTYSPYLKSSKSLLKKIAPLHTNRGTPPPPPPRLPPPKKSKKQEELEERWEMELEDTIEGWYTLPEEERAALRRAKRDAELGFED</sequence>
<feature type="region of interest" description="Disordered" evidence="1">
    <location>
        <begin position="348"/>
        <end position="755"/>
    </location>
</feature>
<feature type="region of interest" description="Disordered" evidence="1">
    <location>
        <begin position="82"/>
        <end position="116"/>
    </location>
</feature>
<feature type="compositionally biased region" description="Low complexity" evidence="1">
    <location>
        <begin position="713"/>
        <end position="722"/>
    </location>
</feature>
<dbReference type="OMA" id="EDTVEGW"/>
<evidence type="ECO:0000256" key="1">
    <source>
        <dbReference type="SAM" id="MobiDB-lite"/>
    </source>
</evidence>
<feature type="compositionally biased region" description="Basic residues" evidence="1">
    <location>
        <begin position="476"/>
        <end position="492"/>
    </location>
</feature>
<name>A0A2H3JRI4_WOLCO</name>
<feature type="compositionally biased region" description="Low complexity" evidence="1">
    <location>
        <begin position="301"/>
        <end position="310"/>
    </location>
</feature>